<dbReference type="EMBL" id="FORP01000020">
    <property type="protein sequence ID" value="SFK40963.1"/>
    <property type="molecule type" value="Genomic_DNA"/>
</dbReference>
<keyword evidence="2" id="KW-0472">Membrane</keyword>
<gene>
    <name evidence="3" type="ORF">SAMN05421835_12091</name>
</gene>
<accession>A0A1I3ZAC3</accession>
<protein>
    <submittedName>
        <fullName evidence="3">Uncharacterized protein</fullName>
    </submittedName>
</protein>
<keyword evidence="4" id="KW-1185">Reference proteome</keyword>
<feature type="region of interest" description="Disordered" evidence="1">
    <location>
        <begin position="84"/>
        <end position="104"/>
    </location>
</feature>
<dbReference type="AlphaFoldDB" id="A0A1I3ZAC3"/>
<evidence type="ECO:0000256" key="1">
    <source>
        <dbReference type="SAM" id="MobiDB-lite"/>
    </source>
</evidence>
<name>A0A1I3ZAC3_9PSEU</name>
<feature type="transmembrane region" description="Helical" evidence="2">
    <location>
        <begin position="47"/>
        <end position="66"/>
    </location>
</feature>
<dbReference type="RefSeq" id="WP_143249953.1">
    <property type="nucleotide sequence ID" value="NZ_CBDQZW010000018.1"/>
</dbReference>
<feature type="compositionally biased region" description="Basic and acidic residues" evidence="1">
    <location>
        <begin position="89"/>
        <end position="104"/>
    </location>
</feature>
<organism evidence="3 4">
    <name type="scientific">Amycolatopsis sacchari</name>
    <dbReference type="NCBI Taxonomy" id="115433"/>
    <lineage>
        <taxon>Bacteria</taxon>
        <taxon>Bacillati</taxon>
        <taxon>Actinomycetota</taxon>
        <taxon>Actinomycetes</taxon>
        <taxon>Pseudonocardiales</taxon>
        <taxon>Pseudonocardiaceae</taxon>
        <taxon>Amycolatopsis</taxon>
    </lineage>
</organism>
<evidence type="ECO:0000313" key="4">
    <source>
        <dbReference type="Proteomes" id="UP000199025"/>
    </source>
</evidence>
<reference evidence="3 4" key="1">
    <citation type="submission" date="2016-10" db="EMBL/GenBank/DDBJ databases">
        <authorList>
            <person name="de Groot N.N."/>
        </authorList>
    </citation>
    <scope>NUCLEOTIDE SEQUENCE [LARGE SCALE GENOMIC DNA]</scope>
    <source>
        <strain evidence="3 4">DSM 44468</strain>
    </source>
</reference>
<keyword evidence="2" id="KW-0812">Transmembrane</keyword>
<evidence type="ECO:0000313" key="3">
    <source>
        <dbReference type="EMBL" id="SFK40963.1"/>
    </source>
</evidence>
<feature type="transmembrane region" description="Helical" evidence="2">
    <location>
        <begin position="15"/>
        <end position="35"/>
    </location>
</feature>
<dbReference type="Proteomes" id="UP000199025">
    <property type="component" value="Unassembled WGS sequence"/>
</dbReference>
<dbReference type="OrthoDB" id="5198762at2"/>
<proteinExistence type="predicted"/>
<sequence>MAEADDQRPQWTWRFWTAVGIVLAFTVLVVVMFLNSGGDEIVWQRRVYLFGAVEALTFTAVGWIFGREVGRGAVTAARQNAAAAQDDADAARSEARAKTEEAAAADRRAVEERIKGEAVVAAVRSFTEPVAPDGLSDVTVRPGGPAALRDLRAFVDDLYG</sequence>
<keyword evidence="2" id="KW-1133">Transmembrane helix</keyword>
<evidence type="ECO:0000256" key="2">
    <source>
        <dbReference type="SAM" id="Phobius"/>
    </source>
</evidence>
<dbReference type="STRING" id="115433.SAMN05421835_12091"/>